<dbReference type="PROSITE" id="PS51318">
    <property type="entry name" value="TAT"/>
    <property type="match status" value="1"/>
</dbReference>
<dbReference type="NCBIfam" id="TIGR01409">
    <property type="entry name" value="TAT_signal_seq"/>
    <property type="match status" value="1"/>
</dbReference>
<evidence type="ECO:0000256" key="2">
    <source>
        <dbReference type="SAM" id="Phobius"/>
    </source>
</evidence>
<dbReference type="EC" id="1.-.-.-" evidence="3"/>
<feature type="compositionally biased region" description="Polar residues" evidence="1">
    <location>
        <begin position="47"/>
        <end position="56"/>
    </location>
</feature>
<keyword evidence="2" id="KW-0472">Membrane</keyword>
<proteinExistence type="predicted"/>
<organism evidence="3 4">
    <name type="scientific">Salinicoccus sesuvii</name>
    <dbReference type="NCBI Taxonomy" id="868281"/>
    <lineage>
        <taxon>Bacteria</taxon>
        <taxon>Bacillati</taxon>
        <taxon>Bacillota</taxon>
        <taxon>Bacilli</taxon>
        <taxon>Bacillales</taxon>
        <taxon>Staphylococcaceae</taxon>
        <taxon>Salinicoccus</taxon>
    </lineage>
</organism>
<evidence type="ECO:0000313" key="4">
    <source>
        <dbReference type="Proteomes" id="UP001595637"/>
    </source>
</evidence>
<keyword evidence="2" id="KW-0812">Transmembrane</keyword>
<keyword evidence="4" id="KW-1185">Reference proteome</keyword>
<dbReference type="EMBL" id="JBHRVQ010000001">
    <property type="protein sequence ID" value="MFC3389084.1"/>
    <property type="molecule type" value="Genomic_DNA"/>
</dbReference>
<evidence type="ECO:0000256" key="1">
    <source>
        <dbReference type="SAM" id="MobiDB-lite"/>
    </source>
</evidence>
<name>A0ABV7N666_9STAP</name>
<sequence length="268" mass="29951">MGKDDWESKEHKEKRFSRRDFLKTSGVAAGGIVGGSLLGGLVGMEYGSNNDAEQSDTATEGETAESEETEAQTYDARTFFSRSEDFETLAAATERIYPEDENGPGAIALGVPYFIDKQLYGFWGANGTDYKMGPFQPMTSDTHGRQEKLNRGDMFLLGIRRLQEVSQEEHDDAFQNLDEDTQDEILRMFESGDVEVPGMRAQAFFTLLRNTTIEGVYADPAYGGNKDMQGWKMIEYPGPRMGWTNEIQSEEFQSLEPESLRSYQGGGV</sequence>
<protein>
    <submittedName>
        <fullName evidence="3">Gluconate 2-dehydrogenase subunit 3 family protein</fullName>
        <ecNumber evidence="3">1.-.-.-</ecNumber>
    </submittedName>
</protein>
<gene>
    <name evidence="3" type="ORF">ACFOEO_10905</name>
</gene>
<dbReference type="RefSeq" id="WP_380655569.1">
    <property type="nucleotide sequence ID" value="NZ_JBHRVQ010000001.1"/>
</dbReference>
<feature type="region of interest" description="Disordered" evidence="1">
    <location>
        <begin position="44"/>
        <end position="72"/>
    </location>
</feature>
<feature type="transmembrane region" description="Helical" evidence="2">
    <location>
        <begin position="21"/>
        <end position="44"/>
    </location>
</feature>
<keyword evidence="2" id="KW-1133">Transmembrane helix</keyword>
<keyword evidence="3" id="KW-0560">Oxidoreductase</keyword>
<dbReference type="InterPro" id="IPR019546">
    <property type="entry name" value="TAT_signal_bac_arc"/>
</dbReference>
<comment type="caution">
    <text evidence="3">The sequence shown here is derived from an EMBL/GenBank/DDBJ whole genome shotgun (WGS) entry which is preliminary data.</text>
</comment>
<dbReference type="InterPro" id="IPR006311">
    <property type="entry name" value="TAT_signal"/>
</dbReference>
<accession>A0ABV7N666</accession>
<dbReference type="InterPro" id="IPR027056">
    <property type="entry name" value="Gluconate_2DH_su3"/>
</dbReference>
<dbReference type="Pfam" id="PF13618">
    <property type="entry name" value="Gluconate_2-dh3"/>
    <property type="match status" value="1"/>
</dbReference>
<reference evidence="4" key="1">
    <citation type="journal article" date="2019" name="Int. J. Syst. Evol. Microbiol.">
        <title>The Global Catalogue of Microorganisms (GCM) 10K type strain sequencing project: providing services to taxonomists for standard genome sequencing and annotation.</title>
        <authorList>
            <consortium name="The Broad Institute Genomics Platform"/>
            <consortium name="The Broad Institute Genome Sequencing Center for Infectious Disease"/>
            <person name="Wu L."/>
            <person name="Ma J."/>
        </authorList>
    </citation>
    <scope>NUCLEOTIDE SEQUENCE [LARGE SCALE GENOMIC DNA]</scope>
    <source>
        <strain evidence="4">CCM 7756</strain>
    </source>
</reference>
<dbReference type="GO" id="GO:0016491">
    <property type="term" value="F:oxidoreductase activity"/>
    <property type="evidence" value="ECO:0007669"/>
    <property type="project" value="UniProtKB-KW"/>
</dbReference>
<dbReference type="Proteomes" id="UP001595637">
    <property type="component" value="Unassembled WGS sequence"/>
</dbReference>
<evidence type="ECO:0000313" key="3">
    <source>
        <dbReference type="EMBL" id="MFC3389084.1"/>
    </source>
</evidence>